<dbReference type="PANTHER" id="PTHR30477">
    <property type="entry name" value="ABC-TRANSPORTER METAL-BINDING PROTEIN"/>
    <property type="match status" value="1"/>
</dbReference>
<feature type="transmembrane region" description="Helical" evidence="7">
    <location>
        <begin position="117"/>
        <end position="147"/>
    </location>
</feature>
<dbReference type="InterPro" id="IPR001626">
    <property type="entry name" value="ABC_TroCD"/>
</dbReference>
<organism evidence="8 9">
    <name type="scientific">Dellaglioa algida DSM 15638</name>
    <dbReference type="NCBI Taxonomy" id="1423719"/>
    <lineage>
        <taxon>Bacteria</taxon>
        <taxon>Bacillati</taxon>
        <taxon>Bacillota</taxon>
        <taxon>Bacilli</taxon>
        <taxon>Lactobacillales</taxon>
        <taxon>Lactobacillaceae</taxon>
        <taxon>Dellaglioa</taxon>
    </lineage>
</organism>
<evidence type="ECO:0000256" key="6">
    <source>
        <dbReference type="RuleBase" id="RU003943"/>
    </source>
</evidence>
<evidence type="ECO:0000256" key="2">
    <source>
        <dbReference type="ARBA" id="ARBA00008034"/>
    </source>
</evidence>
<dbReference type="PATRIC" id="fig|1423719.4.peg.464"/>
<dbReference type="GO" id="GO:0055085">
    <property type="term" value="P:transmembrane transport"/>
    <property type="evidence" value="ECO:0007669"/>
    <property type="project" value="InterPro"/>
</dbReference>
<feature type="transmembrane region" description="Helical" evidence="7">
    <location>
        <begin position="244"/>
        <end position="263"/>
    </location>
</feature>
<keyword evidence="5 7" id="KW-0472">Membrane</keyword>
<dbReference type="Gene3D" id="1.10.3470.10">
    <property type="entry name" value="ABC transporter involved in vitamin B12 uptake, BtuC"/>
    <property type="match status" value="1"/>
</dbReference>
<evidence type="ECO:0000313" key="8">
    <source>
        <dbReference type="EMBL" id="KRK45211.1"/>
    </source>
</evidence>
<evidence type="ECO:0000256" key="3">
    <source>
        <dbReference type="ARBA" id="ARBA00022692"/>
    </source>
</evidence>
<evidence type="ECO:0000256" key="4">
    <source>
        <dbReference type="ARBA" id="ARBA00022989"/>
    </source>
</evidence>
<keyword evidence="9" id="KW-1185">Reference proteome</keyword>
<evidence type="ECO:0000256" key="7">
    <source>
        <dbReference type="SAM" id="Phobius"/>
    </source>
</evidence>
<feature type="transmembrane region" description="Helical" evidence="7">
    <location>
        <begin position="213"/>
        <end position="238"/>
    </location>
</feature>
<name>A0A0R1HG66_9LACO</name>
<dbReference type="InterPro" id="IPR037294">
    <property type="entry name" value="ABC_BtuC-like"/>
</dbReference>
<dbReference type="Proteomes" id="UP000051450">
    <property type="component" value="Unassembled WGS sequence"/>
</dbReference>
<keyword evidence="6" id="KW-0813">Transport</keyword>
<keyword evidence="3 6" id="KW-0812">Transmembrane</keyword>
<dbReference type="STRING" id="1423719.FC66_GL000460"/>
<proteinExistence type="inferred from homology"/>
<dbReference type="FunFam" id="1.10.3470.10:FF:000008">
    <property type="entry name" value="Zinc ABC transporter, permease protein"/>
    <property type="match status" value="1"/>
</dbReference>
<dbReference type="PANTHER" id="PTHR30477:SF0">
    <property type="entry name" value="METAL TRANSPORT SYSTEM MEMBRANE PROTEIN TM_0125-RELATED"/>
    <property type="match status" value="1"/>
</dbReference>
<feature type="transmembrane region" description="Helical" evidence="7">
    <location>
        <begin position="60"/>
        <end position="80"/>
    </location>
</feature>
<reference evidence="8 9" key="1">
    <citation type="journal article" date="2015" name="Genome Announc.">
        <title>Expanding the biotechnology potential of lactobacilli through comparative genomics of 213 strains and associated genera.</title>
        <authorList>
            <person name="Sun Z."/>
            <person name="Harris H.M."/>
            <person name="McCann A."/>
            <person name="Guo C."/>
            <person name="Argimon S."/>
            <person name="Zhang W."/>
            <person name="Yang X."/>
            <person name="Jeffery I.B."/>
            <person name="Cooney J.C."/>
            <person name="Kagawa T.F."/>
            <person name="Liu W."/>
            <person name="Song Y."/>
            <person name="Salvetti E."/>
            <person name="Wrobel A."/>
            <person name="Rasinkangas P."/>
            <person name="Parkhill J."/>
            <person name="Rea M.C."/>
            <person name="O'Sullivan O."/>
            <person name="Ritari J."/>
            <person name="Douillard F.P."/>
            <person name="Paul Ross R."/>
            <person name="Yang R."/>
            <person name="Briner A.E."/>
            <person name="Felis G.E."/>
            <person name="de Vos W.M."/>
            <person name="Barrangou R."/>
            <person name="Klaenhammer T.R."/>
            <person name="Caufield P.W."/>
            <person name="Cui Y."/>
            <person name="Zhang H."/>
            <person name="O'Toole P.W."/>
        </authorList>
    </citation>
    <scope>NUCLEOTIDE SEQUENCE [LARGE SCALE GENOMIC DNA]</scope>
    <source>
        <strain evidence="8 9">DSM 15638</strain>
    </source>
</reference>
<dbReference type="SUPFAM" id="SSF81345">
    <property type="entry name" value="ABC transporter involved in vitamin B12 uptake, BtuC"/>
    <property type="match status" value="1"/>
</dbReference>
<sequence length="273" mass="29395">MFLYGFMQRALIASLLMAVITPLLGLFLVLRRQSLLADTLSHVSLAGVALGLFVNINPTITTLIVVLIASVLIEFLSNLYRTYSEVSIAIMMSAGLSIALVLMSLNQGASSMSVQQYLFGSIVTISTAQVIILAILTVLIVVLFLLFKKPMYVLTFDEETAFAEGLPVRWMSIVFNAVTGVTIAIMMPIAGALLVSAIMILPAAIAMRLGRSFNMVILVGVVVGVIGMVGGLMSSYQFNTPPGATITLLFIAIFIICSLIKVVSVRRQVNKQK</sequence>
<keyword evidence="4 7" id="KW-1133">Transmembrane helix</keyword>
<evidence type="ECO:0000313" key="9">
    <source>
        <dbReference type="Proteomes" id="UP000051450"/>
    </source>
</evidence>
<dbReference type="GO" id="GO:0010043">
    <property type="term" value="P:response to zinc ion"/>
    <property type="evidence" value="ECO:0007669"/>
    <property type="project" value="TreeGrafter"/>
</dbReference>
<dbReference type="CDD" id="cd06550">
    <property type="entry name" value="TM_ABC_iron-siderophores_like"/>
    <property type="match status" value="1"/>
</dbReference>
<feature type="transmembrane region" description="Helical" evidence="7">
    <location>
        <begin position="173"/>
        <end position="201"/>
    </location>
</feature>
<feature type="transmembrane region" description="Helical" evidence="7">
    <location>
        <begin position="86"/>
        <end position="105"/>
    </location>
</feature>
<comment type="caution">
    <text evidence="8">The sequence shown here is derived from an EMBL/GenBank/DDBJ whole genome shotgun (WGS) entry which is preliminary data.</text>
</comment>
<dbReference type="AlphaFoldDB" id="A0A0R1HG66"/>
<comment type="similarity">
    <text evidence="2 6">Belongs to the ABC-3 integral membrane protein family.</text>
</comment>
<dbReference type="GO" id="GO:0043190">
    <property type="term" value="C:ATP-binding cassette (ABC) transporter complex"/>
    <property type="evidence" value="ECO:0007669"/>
    <property type="project" value="InterPro"/>
</dbReference>
<gene>
    <name evidence="8" type="ORF">FC66_GL000460</name>
</gene>
<protein>
    <submittedName>
        <fullName evidence="8">Mn2+ Zn2+ ABC transporter permease</fullName>
    </submittedName>
</protein>
<comment type="subcellular location">
    <subcellularLocation>
        <location evidence="6">Cell membrane</location>
        <topology evidence="6">Multi-pass membrane protein</topology>
    </subcellularLocation>
    <subcellularLocation>
        <location evidence="1">Membrane</location>
        <topology evidence="1">Multi-pass membrane protein</topology>
    </subcellularLocation>
</comment>
<dbReference type="Pfam" id="PF00950">
    <property type="entry name" value="ABC-3"/>
    <property type="match status" value="1"/>
</dbReference>
<dbReference type="EMBL" id="AZDI01000012">
    <property type="protein sequence ID" value="KRK45211.1"/>
    <property type="molecule type" value="Genomic_DNA"/>
</dbReference>
<evidence type="ECO:0000256" key="5">
    <source>
        <dbReference type="ARBA" id="ARBA00023136"/>
    </source>
</evidence>
<evidence type="ECO:0000256" key="1">
    <source>
        <dbReference type="ARBA" id="ARBA00004141"/>
    </source>
</evidence>
<accession>A0A0R1HG66</accession>